<name>M2QHT7_CERS8</name>
<proteinExistence type="predicted"/>
<reference evidence="1 2" key="1">
    <citation type="journal article" date="2012" name="Proc. Natl. Acad. Sci. U.S.A.">
        <title>Comparative genomics of Ceriporiopsis subvermispora and Phanerochaete chrysosporium provide insight into selective ligninolysis.</title>
        <authorList>
            <person name="Fernandez-Fueyo E."/>
            <person name="Ruiz-Duenas F.J."/>
            <person name="Ferreira P."/>
            <person name="Floudas D."/>
            <person name="Hibbett D.S."/>
            <person name="Canessa P."/>
            <person name="Larrondo L.F."/>
            <person name="James T.Y."/>
            <person name="Seelenfreund D."/>
            <person name="Lobos S."/>
            <person name="Polanco R."/>
            <person name="Tello M."/>
            <person name="Honda Y."/>
            <person name="Watanabe T."/>
            <person name="Watanabe T."/>
            <person name="Ryu J.S."/>
            <person name="Kubicek C.P."/>
            <person name="Schmoll M."/>
            <person name="Gaskell J."/>
            <person name="Hammel K.E."/>
            <person name="St John F.J."/>
            <person name="Vanden Wymelenberg A."/>
            <person name="Sabat G."/>
            <person name="Splinter BonDurant S."/>
            <person name="Syed K."/>
            <person name="Yadav J.S."/>
            <person name="Doddapaneni H."/>
            <person name="Subramanian V."/>
            <person name="Lavin J.L."/>
            <person name="Oguiza J.A."/>
            <person name="Perez G."/>
            <person name="Pisabarro A.G."/>
            <person name="Ramirez L."/>
            <person name="Santoyo F."/>
            <person name="Master E."/>
            <person name="Coutinho P.M."/>
            <person name="Henrissat B."/>
            <person name="Lombard V."/>
            <person name="Magnuson J.K."/>
            <person name="Kuees U."/>
            <person name="Hori C."/>
            <person name="Igarashi K."/>
            <person name="Samejima M."/>
            <person name="Held B.W."/>
            <person name="Barry K.W."/>
            <person name="LaButti K.M."/>
            <person name="Lapidus A."/>
            <person name="Lindquist E.A."/>
            <person name="Lucas S.M."/>
            <person name="Riley R."/>
            <person name="Salamov A.A."/>
            <person name="Hoffmeister D."/>
            <person name="Schwenk D."/>
            <person name="Hadar Y."/>
            <person name="Yarden O."/>
            <person name="de Vries R.P."/>
            <person name="Wiebenga A."/>
            <person name="Stenlid J."/>
            <person name="Eastwood D."/>
            <person name="Grigoriev I.V."/>
            <person name="Berka R.M."/>
            <person name="Blanchette R.A."/>
            <person name="Kersten P."/>
            <person name="Martinez A.T."/>
            <person name="Vicuna R."/>
            <person name="Cullen D."/>
        </authorList>
    </citation>
    <scope>NUCLEOTIDE SEQUENCE [LARGE SCALE GENOMIC DNA]</scope>
    <source>
        <strain evidence="1 2">B</strain>
    </source>
</reference>
<gene>
    <name evidence="1" type="ORF">CERSUDRAFT_100116</name>
</gene>
<evidence type="ECO:0000313" key="2">
    <source>
        <dbReference type="Proteomes" id="UP000016930"/>
    </source>
</evidence>
<accession>M2QHT7</accession>
<sequence>MLEPEWSTKNQVVIDAALDIDLGPCKSVRLEVANNFASAELAAASASFQQYFLSIAQGICW</sequence>
<evidence type="ECO:0000313" key="1">
    <source>
        <dbReference type="EMBL" id="EMD31655.1"/>
    </source>
</evidence>
<keyword evidence="2" id="KW-1185">Reference proteome</keyword>
<protein>
    <submittedName>
        <fullName evidence="1">Uncharacterized protein</fullName>
    </submittedName>
</protein>
<organism evidence="1 2">
    <name type="scientific">Ceriporiopsis subvermispora (strain B)</name>
    <name type="common">White-rot fungus</name>
    <name type="synonym">Gelatoporia subvermispora</name>
    <dbReference type="NCBI Taxonomy" id="914234"/>
    <lineage>
        <taxon>Eukaryota</taxon>
        <taxon>Fungi</taxon>
        <taxon>Dikarya</taxon>
        <taxon>Basidiomycota</taxon>
        <taxon>Agaricomycotina</taxon>
        <taxon>Agaricomycetes</taxon>
        <taxon>Polyporales</taxon>
        <taxon>Gelatoporiaceae</taxon>
        <taxon>Gelatoporia</taxon>
    </lineage>
</organism>
<dbReference type="HOGENOM" id="CLU_2922424_0_0_1"/>
<dbReference type="Proteomes" id="UP000016930">
    <property type="component" value="Unassembled WGS sequence"/>
</dbReference>
<dbReference type="EMBL" id="KB445816">
    <property type="protein sequence ID" value="EMD31655.1"/>
    <property type="molecule type" value="Genomic_DNA"/>
</dbReference>
<dbReference type="AlphaFoldDB" id="M2QHT7"/>